<evidence type="ECO:0000256" key="1">
    <source>
        <dbReference type="ARBA" id="ARBA00004814"/>
    </source>
</evidence>
<feature type="domain" description="Amine oxidase" evidence="8">
    <location>
        <begin position="41"/>
        <end position="523"/>
    </location>
</feature>
<comment type="caution">
    <text evidence="9">The sequence shown here is derived from an EMBL/GenBank/DDBJ whole genome shotgun (WGS) entry which is preliminary data.</text>
</comment>
<evidence type="ECO:0000313" key="9">
    <source>
        <dbReference type="EMBL" id="MDR6289101.1"/>
    </source>
</evidence>
<dbReference type="EMBL" id="JAVDPW010000003">
    <property type="protein sequence ID" value="MDR6289101.1"/>
    <property type="molecule type" value="Genomic_DNA"/>
</dbReference>
<keyword evidence="5" id="KW-0073">Auxin biosynthesis</keyword>
<dbReference type="Pfam" id="PF01593">
    <property type="entry name" value="Amino_oxidase"/>
    <property type="match status" value="1"/>
</dbReference>
<evidence type="ECO:0000256" key="7">
    <source>
        <dbReference type="SAM" id="MobiDB-lite"/>
    </source>
</evidence>
<dbReference type="InterPro" id="IPR050281">
    <property type="entry name" value="Flavin_monoamine_oxidase"/>
</dbReference>
<keyword evidence="10" id="KW-1185">Reference proteome</keyword>
<protein>
    <recommendedName>
        <fullName evidence="4">Tryptophan 2-monooxygenase</fullName>
        <ecNumber evidence="3">1.13.12.3</ecNumber>
    </recommendedName>
</protein>
<reference evidence="9 10" key="1">
    <citation type="submission" date="2023-07" db="EMBL/GenBank/DDBJ databases">
        <title>Sorghum-associated microbial communities from plants grown in Nebraska, USA.</title>
        <authorList>
            <person name="Schachtman D."/>
        </authorList>
    </citation>
    <scope>NUCLEOTIDE SEQUENCE [LARGE SCALE GENOMIC DNA]</scope>
    <source>
        <strain evidence="9 10">584</strain>
    </source>
</reference>
<evidence type="ECO:0000256" key="6">
    <source>
        <dbReference type="ARBA" id="ARBA00047321"/>
    </source>
</evidence>
<dbReference type="Gene3D" id="1.10.10.1620">
    <property type="match status" value="1"/>
</dbReference>
<dbReference type="InterPro" id="IPR036188">
    <property type="entry name" value="FAD/NAD-bd_sf"/>
</dbReference>
<evidence type="ECO:0000256" key="4">
    <source>
        <dbReference type="ARBA" id="ARBA00017871"/>
    </source>
</evidence>
<keyword evidence="9" id="KW-0560">Oxidoreductase</keyword>
<evidence type="ECO:0000256" key="5">
    <source>
        <dbReference type="ARBA" id="ARBA00023070"/>
    </source>
</evidence>
<dbReference type="PANTHER" id="PTHR10742:SF342">
    <property type="entry name" value="AMINE OXIDASE"/>
    <property type="match status" value="1"/>
</dbReference>
<evidence type="ECO:0000256" key="3">
    <source>
        <dbReference type="ARBA" id="ARBA00012535"/>
    </source>
</evidence>
<sequence>MSEQQNAPTYPHVPIGEMLQRIRRNNAGHGQKHVVILGAGITGLVAAYELQQLGHSVTILEGSERVGGRILTHHFKDGSYNELGAMRVPGAHDYTHYYIDQAGLAGRLIPFVNSVDQNFLDIHQVVCRLSDSRSRIYPRYGLPEMPPTPADAYPQDPGGAIFGWVLANAIAPLTPFEQDSLFKGELTTDRLRYLDSLSLGAFLDTVLPQSVKQLVGAYTSLIVWLDKAVTMFIRDTIVGTGNNLTTLHGGMSQMPETLAGMLRPGTVRLQHEVTRLRLASETSVEIGYVGPEGPQTLTADYVMCTLPFGVMRRLDLEGFSYRKLQSISEMSYAASTKVILDCRERFWQSRYGIYGGASISDGIQRQTYYPMDHLQVERGPLPPAPWSNPHTGPAHSERTAPAPNADASLPGALLGAYCWGDDALRLGLMEPDAQVAAVRRGIARYHPEIMDDNIVVDSASICWQSHKWSAGAFAFLQPNQLGAIFLDGKRPEGRMFFAGEHCSLDQAWIQGALIASLEAVDQIVSL</sequence>
<evidence type="ECO:0000259" key="8">
    <source>
        <dbReference type="Pfam" id="PF01593"/>
    </source>
</evidence>
<dbReference type="InterPro" id="IPR002937">
    <property type="entry name" value="Amino_oxidase"/>
</dbReference>
<dbReference type="PANTHER" id="PTHR10742">
    <property type="entry name" value="FLAVIN MONOAMINE OXIDASE"/>
    <property type="match status" value="1"/>
</dbReference>
<dbReference type="RefSeq" id="WP_309793247.1">
    <property type="nucleotide sequence ID" value="NZ_JAVDPW010000003.1"/>
</dbReference>
<evidence type="ECO:0000313" key="10">
    <source>
        <dbReference type="Proteomes" id="UP001262410"/>
    </source>
</evidence>
<comment type="similarity">
    <text evidence="2">Belongs to the tryptophan 2-monooxygenase family.</text>
</comment>
<evidence type="ECO:0000256" key="2">
    <source>
        <dbReference type="ARBA" id="ARBA00005833"/>
    </source>
</evidence>
<dbReference type="Gene3D" id="3.90.660.10">
    <property type="match status" value="1"/>
</dbReference>
<accession>A0ABU1JKF7</accession>
<dbReference type="Proteomes" id="UP001262410">
    <property type="component" value="Unassembled WGS sequence"/>
</dbReference>
<dbReference type="SUPFAM" id="SSF51905">
    <property type="entry name" value="FAD/NAD(P)-binding domain"/>
    <property type="match status" value="1"/>
</dbReference>
<gene>
    <name evidence="9" type="ORF">E9232_001616</name>
</gene>
<dbReference type="GO" id="GO:0097621">
    <property type="term" value="F:monoamine oxidase activity"/>
    <property type="evidence" value="ECO:0007669"/>
    <property type="project" value="UniProtKB-EC"/>
</dbReference>
<dbReference type="Gene3D" id="3.50.50.60">
    <property type="entry name" value="FAD/NAD(P)-binding domain"/>
    <property type="match status" value="1"/>
</dbReference>
<dbReference type="SUPFAM" id="SSF54373">
    <property type="entry name" value="FAD-linked reductases, C-terminal domain"/>
    <property type="match status" value="1"/>
</dbReference>
<organism evidence="9 10">
    <name type="scientific">Inquilinus ginsengisoli</name>
    <dbReference type="NCBI Taxonomy" id="363840"/>
    <lineage>
        <taxon>Bacteria</taxon>
        <taxon>Pseudomonadati</taxon>
        <taxon>Pseudomonadota</taxon>
        <taxon>Alphaproteobacteria</taxon>
        <taxon>Rhodospirillales</taxon>
        <taxon>Rhodospirillaceae</taxon>
        <taxon>Inquilinus</taxon>
    </lineage>
</organism>
<comment type="pathway">
    <text evidence="1">Plant hormone metabolism; auxin biosynthesis.</text>
</comment>
<comment type="catalytic activity">
    <reaction evidence="6">
        <text>L-tryptophan + O2 = indole-3-acetamide + CO2 + H2O</text>
        <dbReference type="Rhea" id="RHEA:16165"/>
        <dbReference type="ChEBI" id="CHEBI:15377"/>
        <dbReference type="ChEBI" id="CHEBI:15379"/>
        <dbReference type="ChEBI" id="CHEBI:16031"/>
        <dbReference type="ChEBI" id="CHEBI:16526"/>
        <dbReference type="ChEBI" id="CHEBI:57912"/>
        <dbReference type="EC" id="1.13.12.3"/>
    </reaction>
</comment>
<proteinExistence type="inferred from homology"/>
<dbReference type="EC" id="1.13.12.3" evidence="3"/>
<name>A0ABU1JKF7_9PROT</name>
<feature type="region of interest" description="Disordered" evidence="7">
    <location>
        <begin position="379"/>
        <end position="403"/>
    </location>
</feature>